<dbReference type="AlphaFoldDB" id="A0A221KHH8"/>
<evidence type="ECO:0000313" key="1">
    <source>
        <dbReference type="EMBL" id="ASM78491.1"/>
    </source>
</evidence>
<accession>A0A221KHH8</accession>
<gene>
    <name evidence="1" type="ORF">VITFI_CDS2714</name>
</gene>
<keyword evidence="2" id="KW-1185">Reference proteome</keyword>
<dbReference type="Proteomes" id="UP000199729">
    <property type="component" value="Chromosome"/>
</dbReference>
<organism evidence="1 2">
    <name type="scientific">Vitreoscilla filiformis</name>
    <dbReference type="NCBI Taxonomy" id="63"/>
    <lineage>
        <taxon>Bacteria</taxon>
        <taxon>Pseudomonadati</taxon>
        <taxon>Pseudomonadota</taxon>
        <taxon>Betaproteobacteria</taxon>
        <taxon>Neisseriales</taxon>
        <taxon>Neisseriaceae</taxon>
        <taxon>Vitreoscilla</taxon>
    </lineage>
</organism>
<proteinExistence type="predicted"/>
<protein>
    <submittedName>
        <fullName evidence="1">Uncharacterized protein</fullName>
    </submittedName>
</protein>
<name>A0A221KHH8_VITFI</name>
<evidence type="ECO:0000313" key="2">
    <source>
        <dbReference type="Proteomes" id="UP000199729"/>
    </source>
</evidence>
<reference evidence="1 2" key="1">
    <citation type="submission" date="2017-07" db="EMBL/GenBank/DDBJ databases">
        <title>Complete Genome Sequence of the cosmetic ferment Vitreoscilla filiformis (ATCC15551).</title>
        <authorList>
            <person name="Contreras S."/>
            <person name="Sagory-Zalkind P."/>
            <person name="Blanquart H."/>
            <person name="Iltis A."/>
            <person name="Morand S.C."/>
        </authorList>
    </citation>
    <scope>NUCLEOTIDE SEQUENCE [LARGE SCALE GENOMIC DNA]</scope>
    <source>
        <strain evidence="1 2">ATCC 15551</strain>
    </source>
</reference>
<dbReference type="KEGG" id="vff:VITFI_CDS2714"/>
<dbReference type="EMBL" id="CP022423">
    <property type="protein sequence ID" value="ASM78491.1"/>
    <property type="molecule type" value="Genomic_DNA"/>
</dbReference>
<sequence length="56" mass="6196">MINPDVRLEDVPDIVDPRINDSDVIGNTELELDFDQARALIFALQSALSKINPCGK</sequence>